<feature type="transmembrane region" description="Helical" evidence="10">
    <location>
        <begin position="34"/>
        <end position="52"/>
    </location>
</feature>
<feature type="transmembrane region" description="Helical" evidence="10">
    <location>
        <begin position="181"/>
        <end position="202"/>
    </location>
</feature>
<evidence type="ECO:0000256" key="4">
    <source>
        <dbReference type="ARBA" id="ARBA00022448"/>
    </source>
</evidence>
<dbReference type="HOGENOM" id="CLU_019375_0_1_9"/>
<sequence>MTTFLIILNLVIFIIALVGLWWMAKKHIKFPKRVFIALGLGILLGLILHISYGAGSKITTETTSWINIVGQGYISLLKMIVIPLVFVSIVVAFTKIDIGEKFAKMGSIILLFLIGTVAISAIVGIVYALLFGLDASSIDLGQAENARSSEITNQAKEMTATTLPAQILELLPSNPFLDFTGARATSTIAVVIFAAFIGFAFLRVLRKEPDKGHILKRGIDAVYALVMAVVTFVLRLTPYGILAIMMTTIATSDFAAIWTLGKFVIASYAALLTMYLIHMIILALLGVNPLQFMKKTAEVILFAFTSRSSAGALPLNIQTQTERLGVPSAIANFSGSFGLSIGQNGCAGIYPAMLAVMVAPVAGVELNWQFILTLIVVVVLSSFGVAGVGGGATFASILVLSALNLPVGLAGVLISVEPLIDMGRTALNVNDAILAGTGTAKLTKQLDEETFNSNHYDELASQH</sequence>
<accession>A0A0A8HSF9</accession>
<name>A0A0A8HSF9_STAHY</name>
<evidence type="ECO:0000256" key="7">
    <source>
        <dbReference type="ARBA" id="ARBA00022989"/>
    </source>
</evidence>
<dbReference type="GeneID" id="41074125"/>
<dbReference type="RefSeq" id="WP_039647305.1">
    <property type="nucleotide sequence ID" value="NZ_CP008747.1"/>
</dbReference>
<dbReference type="SUPFAM" id="SSF118215">
    <property type="entry name" value="Proton glutamate symport protein"/>
    <property type="match status" value="1"/>
</dbReference>
<dbReference type="KEGG" id="shu:SHYC_11810"/>
<dbReference type="EMBL" id="QXVO01000006">
    <property type="protein sequence ID" value="RIO47004.1"/>
    <property type="molecule type" value="Genomic_DNA"/>
</dbReference>
<protein>
    <recommendedName>
        <fullName evidence="3">L-cystine uptake protein TcyP</fullName>
    </recommendedName>
    <alternativeName>
        <fullName evidence="9">Transporter of cystine TcyP</fullName>
    </alternativeName>
</protein>
<feature type="transmembrane region" description="Helical" evidence="10">
    <location>
        <begin position="222"/>
        <end position="245"/>
    </location>
</feature>
<evidence type="ECO:0000313" key="11">
    <source>
        <dbReference type="EMBL" id="RIO47004.1"/>
    </source>
</evidence>
<evidence type="ECO:0000256" key="9">
    <source>
        <dbReference type="ARBA" id="ARBA00031293"/>
    </source>
</evidence>
<feature type="transmembrane region" description="Helical" evidence="10">
    <location>
        <begin position="6"/>
        <end position="22"/>
    </location>
</feature>
<keyword evidence="7 10" id="KW-1133">Transmembrane helix</keyword>
<dbReference type="PANTHER" id="PTHR42865">
    <property type="entry name" value="PROTON/GLUTAMATE-ASPARTATE SYMPORTER"/>
    <property type="match status" value="1"/>
</dbReference>
<dbReference type="STRING" id="1284.SHYC_11810"/>
<comment type="subcellular location">
    <subcellularLocation>
        <location evidence="1">Membrane</location>
        <topology evidence="1">Multi-pass membrane protein</topology>
    </subcellularLocation>
</comment>
<comment type="caution">
    <text evidence="11">The sequence shown here is derived from an EMBL/GenBank/DDBJ whole genome shotgun (WGS) entry which is preliminary data.</text>
</comment>
<keyword evidence="5 10" id="KW-0812">Transmembrane</keyword>
<dbReference type="Proteomes" id="UP000285625">
    <property type="component" value="Unassembled WGS sequence"/>
</dbReference>
<organism evidence="11 12">
    <name type="scientific">Staphylococcus hyicus</name>
    <dbReference type="NCBI Taxonomy" id="1284"/>
    <lineage>
        <taxon>Bacteria</taxon>
        <taxon>Bacillati</taxon>
        <taxon>Bacillota</taxon>
        <taxon>Bacilli</taxon>
        <taxon>Bacillales</taxon>
        <taxon>Staphylococcaceae</taxon>
        <taxon>Staphylococcus</taxon>
    </lineage>
</organism>
<keyword evidence="4" id="KW-0813">Transport</keyword>
<dbReference type="PANTHER" id="PTHR42865:SF5">
    <property type="entry name" value="L-CYSTINE TRANSPORTER TCYP"/>
    <property type="match status" value="1"/>
</dbReference>
<feature type="transmembrane region" description="Helical" evidence="10">
    <location>
        <begin position="370"/>
        <end position="388"/>
    </location>
</feature>
<dbReference type="AlphaFoldDB" id="A0A0A8HSF9"/>
<dbReference type="GO" id="GO:0015293">
    <property type="term" value="F:symporter activity"/>
    <property type="evidence" value="ECO:0007669"/>
    <property type="project" value="InterPro"/>
</dbReference>
<evidence type="ECO:0000256" key="2">
    <source>
        <dbReference type="ARBA" id="ARBA00006148"/>
    </source>
</evidence>
<evidence type="ECO:0000256" key="1">
    <source>
        <dbReference type="ARBA" id="ARBA00004141"/>
    </source>
</evidence>
<keyword evidence="6" id="KW-0029">Amino-acid transport</keyword>
<dbReference type="GO" id="GO:0015184">
    <property type="term" value="F:L-cystine transmembrane transporter activity"/>
    <property type="evidence" value="ECO:0007669"/>
    <property type="project" value="TreeGrafter"/>
</dbReference>
<reference evidence="11 12" key="1">
    <citation type="journal article" date="2016" name="Front. Microbiol.">
        <title>Comprehensive Phylogenetic Analysis of Bovine Non-aureus Staphylococci Species Based on Whole-Genome Sequencing.</title>
        <authorList>
            <person name="Naushad S."/>
            <person name="Barkema H.W."/>
            <person name="Luby C."/>
            <person name="Condas L.A."/>
            <person name="Nobrega D.B."/>
            <person name="Carson D.A."/>
            <person name="De Buck J."/>
        </authorList>
    </citation>
    <scope>NUCLEOTIDE SEQUENCE [LARGE SCALE GENOMIC DNA]</scope>
    <source>
        <strain evidence="11 12">SNUC 5959</strain>
    </source>
</reference>
<dbReference type="PRINTS" id="PR00173">
    <property type="entry name" value="EDTRNSPORT"/>
</dbReference>
<dbReference type="GO" id="GO:0005886">
    <property type="term" value="C:plasma membrane"/>
    <property type="evidence" value="ECO:0007669"/>
    <property type="project" value="TreeGrafter"/>
</dbReference>
<feature type="transmembrane region" description="Helical" evidence="10">
    <location>
        <begin position="394"/>
        <end position="416"/>
    </location>
</feature>
<evidence type="ECO:0000256" key="8">
    <source>
        <dbReference type="ARBA" id="ARBA00023136"/>
    </source>
</evidence>
<comment type="similarity">
    <text evidence="2">Belongs to the dicarboxylate/amino acid:cation symporter (DAACS) (TC 2.A.23) family.</text>
</comment>
<proteinExistence type="inferred from homology"/>
<dbReference type="InterPro" id="IPR036458">
    <property type="entry name" value="Na:dicarbo_symporter_sf"/>
</dbReference>
<dbReference type="Gene3D" id="1.10.3860.10">
    <property type="entry name" value="Sodium:dicarboxylate symporter"/>
    <property type="match status" value="1"/>
</dbReference>
<feature type="transmembrane region" description="Helical" evidence="10">
    <location>
        <begin position="108"/>
        <end position="130"/>
    </location>
</feature>
<dbReference type="Pfam" id="PF00375">
    <property type="entry name" value="SDF"/>
    <property type="match status" value="1"/>
</dbReference>
<feature type="transmembrane region" description="Helical" evidence="10">
    <location>
        <begin position="265"/>
        <end position="287"/>
    </location>
</feature>
<evidence type="ECO:0000256" key="3">
    <source>
        <dbReference type="ARBA" id="ARBA00022031"/>
    </source>
</evidence>
<evidence type="ECO:0000256" key="6">
    <source>
        <dbReference type="ARBA" id="ARBA00022970"/>
    </source>
</evidence>
<feature type="transmembrane region" description="Helical" evidence="10">
    <location>
        <begin position="72"/>
        <end position="96"/>
    </location>
</feature>
<evidence type="ECO:0000313" key="12">
    <source>
        <dbReference type="Proteomes" id="UP000285625"/>
    </source>
</evidence>
<dbReference type="InterPro" id="IPR001991">
    <property type="entry name" value="Na-dicarboxylate_symporter"/>
</dbReference>
<evidence type="ECO:0000256" key="5">
    <source>
        <dbReference type="ARBA" id="ARBA00022692"/>
    </source>
</evidence>
<keyword evidence="8 10" id="KW-0472">Membrane</keyword>
<gene>
    <name evidence="11" type="ORF">BUZ57_03180</name>
</gene>
<evidence type="ECO:0000256" key="10">
    <source>
        <dbReference type="SAM" id="Phobius"/>
    </source>
</evidence>